<dbReference type="Proteomes" id="UP000243459">
    <property type="component" value="Chromosome 4"/>
</dbReference>
<evidence type="ECO:0000313" key="2">
    <source>
        <dbReference type="Proteomes" id="UP000243459"/>
    </source>
</evidence>
<keyword evidence="2" id="KW-1185">Reference proteome</keyword>
<reference evidence="2" key="1">
    <citation type="journal article" date="2017" name="Nat. Commun.">
        <title>The asparagus genome sheds light on the origin and evolution of a young Y chromosome.</title>
        <authorList>
            <person name="Harkess A."/>
            <person name="Zhou J."/>
            <person name="Xu C."/>
            <person name="Bowers J.E."/>
            <person name="Van der Hulst R."/>
            <person name="Ayyampalayam S."/>
            <person name="Mercati F."/>
            <person name="Riccardi P."/>
            <person name="McKain M.R."/>
            <person name="Kakrana A."/>
            <person name="Tang H."/>
            <person name="Ray J."/>
            <person name="Groenendijk J."/>
            <person name="Arikit S."/>
            <person name="Mathioni S.M."/>
            <person name="Nakano M."/>
            <person name="Shan H."/>
            <person name="Telgmann-Rauber A."/>
            <person name="Kanno A."/>
            <person name="Yue Z."/>
            <person name="Chen H."/>
            <person name="Li W."/>
            <person name="Chen Y."/>
            <person name="Xu X."/>
            <person name="Zhang Y."/>
            <person name="Luo S."/>
            <person name="Chen H."/>
            <person name="Gao J."/>
            <person name="Mao Z."/>
            <person name="Pires J.C."/>
            <person name="Luo M."/>
            <person name="Kudrna D."/>
            <person name="Wing R.A."/>
            <person name="Meyers B.C."/>
            <person name="Yi K."/>
            <person name="Kong H."/>
            <person name="Lavrijsen P."/>
            <person name="Sunseri F."/>
            <person name="Falavigna A."/>
            <person name="Ye Y."/>
            <person name="Leebens-Mack J.H."/>
            <person name="Chen G."/>
        </authorList>
    </citation>
    <scope>NUCLEOTIDE SEQUENCE [LARGE SCALE GENOMIC DNA]</scope>
    <source>
        <strain evidence="2">cv. DH0086</strain>
    </source>
</reference>
<sequence length="161" mass="17918">MGWQLAVRVVTNLGAGHEEGERLGREKGEAVVKTADGGGERGRWGSSRAGVVVVDQGWRSPMGLRGGGAGGREEKRRGRALKWPAAGLAQTQVYRFWLAVAYKRRRLGCDVLGWRSFEQDLKKSKGKGRRKDLKALGRNFEEFLNAKRWLEVVKKSLSPDL</sequence>
<accession>A0A5P1F7W5</accession>
<gene>
    <name evidence="1" type="ORF">A4U43_C04F32080</name>
</gene>
<protein>
    <submittedName>
        <fullName evidence="1">Uncharacterized protein</fullName>
    </submittedName>
</protein>
<dbReference type="EMBL" id="CM007384">
    <property type="protein sequence ID" value="ONK73487.1"/>
    <property type="molecule type" value="Genomic_DNA"/>
</dbReference>
<evidence type="ECO:0000313" key="1">
    <source>
        <dbReference type="EMBL" id="ONK73487.1"/>
    </source>
</evidence>
<name>A0A5P1F7W5_ASPOF</name>
<proteinExistence type="predicted"/>
<dbReference type="Gramene" id="ONK73487">
    <property type="protein sequence ID" value="ONK73487"/>
    <property type="gene ID" value="A4U43_C04F32080"/>
</dbReference>
<organism evidence="1 2">
    <name type="scientific">Asparagus officinalis</name>
    <name type="common">Garden asparagus</name>
    <dbReference type="NCBI Taxonomy" id="4686"/>
    <lineage>
        <taxon>Eukaryota</taxon>
        <taxon>Viridiplantae</taxon>
        <taxon>Streptophyta</taxon>
        <taxon>Embryophyta</taxon>
        <taxon>Tracheophyta</taxon>
        <taxon>Spermatophyta</taxon>
        <taxon>Magnoliopsida</taxon>
        <taxon>Liliopsida</taxon>
        <taxon>Asparagales</taxon>
        <taxon>Asparagaceae</taxon>
        <taxon>Asparagoideae</taxon>
        <taxon>Asparagus</taxon>
    </lineage>
</organism>
<dbReference type="AlphaFoldDB" id="A0A5P1F7W5"/>